<keyword evidence="1" id="KW-0285">Flavoprotein</keyword>
<comment type="caution">
    <text evidence="4">The sequence shown here is derived from an EMBL/GenBank/DDBJ whole genome shotgun (WGS) entry which is preliminary data.</text>
</comment>
<dbReference type="RefSeq" id="WP_344937445.1">
    <property type="nucleotide sequence ID" value="NZ_BAABDM010000006.1"/>
</dbReference>
<dbReference type="EMBL" id="BAABDM010000006">
    <property type="protein sequence ID" value="GAA4101815.1"/>
    <property type="molecule type" value="Genomic_DNA"/>
</dbReference>
<dbReference type="SUPFAM" id="SSF51395">
    <property type="entry name" value="FMN-linked oxidoreductases"/>
    <property type="match status" value="1"/>
</dbReference>
<dbReference type="InterPro" id="IPR013785">
    <property type="entry name" value="Aldolase_TIM"/>
</dbReference>
<protein>
    <submittedName>
        <fullName evidence="4">NADH:flavin oxidoreductase</fullName>
    </submittedName>
</protein>
<accession>A0ABP7X0Q2</accession>
<dbReference type="Pfam" id="PF00724">
    <property type="entry name" value="Oxidored_FMN"/>
    <property type="match status" value="1"/>
</dbReference>
<name>A0ABP7X0Q2_9GAMM</name>
<dbReference type="PANTHER" id="PTHR43656">
    <property type="entry name" value="BINDING OXIDOREDUCTASE, PUTATIVE (AFU_ORTHOLOGUE AFUA_2G08260)-RELATED"/>
    <property type="match status" value="1"/>
</dbReference>
<evidence type="ECO:0000256" key="2">
    <source>
        <dbReference type="ARBA" id="ARBA00023002"/>
    </source>
</evidence>
<organism evidence="4 5">
    <name type="scientific">Zhongshania borealis</name>
    <dbReference type="NCBI Taxonomy" id="889488"/>
    <lineage>
        <taxon>Bacteria</taxon>
        <taxon>Pseudomonadati</taxon>
        <taxon>Pseudomonadota</taxon>
        <taxon>Gammaproteobacteria</taxon>
        <taxon>Cellvibrionales</taxon>
        <taxon>Spongiibacteraceae</taxon>
        <taxon>Zhongshania</taxon>
    </lineage>
</organism>
<feature type="domain" description="NADH:flavin oxidoreductase/NADH oxidase N-terminal" evidence="3">
    <location>
        <begin position="18"/>
        <end position="258"/>
    </location>
</feature>
<evidence type="ECO:0000313" key="4">
    <source>
        <dbReference type="EMBL" id="GAA4101815.1"/>
    </source>
</evidence>
<dbReference type="InterPro" id="IPR051799">
    <property type="entry name" value="NADH_flavin_oxidoreductase"/>
</dbReference>
<keyword evidence="5" id="KW-1185">Reference proteome</keyword>
<evidence type="ECO:0000259" key="3">
    <source>
        <dbReference type="Pfam" id="PF00724"/>
    </source>
</evidence>
<dbReference type="PANTHER" id="PTHR43656:SF2">
    <property type="entry name" value="BINDING OXIDOREDUCTASE, PUTATIVE (AFU_ORTHOLOGUE AFUA_2G08260)-RELATED"/>
    <property type="match status" value="1"/>
</dbReference>
<reference evidence="5" key="1">
    <citation type="journal article" date="2019" name="Int. J. Syst. Evol. Microbiol.">
        <title>The Global Catalogue of Microorganisms (GCM) 10K type strain sequencing project: providing services to taxonomists for standard genome sequencing and annotation.</title>
        <authorList>
            <consortium name="The Broad Institute Genomics Platform"/>
            <consortium name="The Broad Institute Genome Sequencing Center for Infectious Disease"/>
            <person name="Wu L."/>
            <person name="Ma J."/>
        </authorList>
    </citation>
    <scope>NUCLEOTIDE SEQUENCE [LARGE SCALE GENOMIC DNA]</scope>
    <source>
        <strain evidence="5">JCM 17304</strain>
    </source>
</reference>
<gene>
    <name evidence="4" type="ORF">GCM10022414_29350</name>
</gene>
<evidence type="ECO:0000313" key="5">
    <source>
        <dbReference type="Proteomes" id="UP001500392"/>
    </source>
</evidence>
<proteinExistence type="predicted"/>
<sequence>MTKQIASDAAASCFSAANINGLTLKNRFIKAGTFENMTPNGVPGDRLQRFHGGLADGGIAMTTLGYCAVENDGRLNENMMYMHEGIRVQLSSLIADLHQRGTLVSGQMGHSGGFSKNRQLSRRRPLGPSFGVNGLGIAQGMFFCDAMSLSDIDAMVSSYARAAIFMKSVGFDALEIHFGHGYGLCQFMSPKTNKRKDEYGGSLENRMRLPLRVLTAVREAVGKDFPLLGKISMTEGVRGGLHYDDAVEISKFLDQAGIDGIITSGGTSTMNPMIMFRGGNILPCMLKTEPSRIMRMILRAAGKSMFKDYPYKELYFLEQAKRIREVVSCKMIYVGGASTRASFDQLMAAGFDFIQLGRSLLSDPDLPNRAQAEKGFVSRCTHCNECVSTIESPQGIHCTQFRSMPDIGPSKSFRAICLQ</sequence>
<evidence type="ECO:0000256" key="1">
    <source>
        <dbReference type="ARBA" id="ARBA00022630"/>
    </source>
</evidence>
<dbReference type="Gene3D" id="3.20.20.70">
    <property type="entry name" value="Aldolase class I"/>
    <property type="match status" value="1"/>
</dbReference>
<dbReference type="InterPro" id="IPR001155">
    <property type="entry name" value="OxRdtase_FMN_N"/>
</dbReference>
<dbReference type="CDD" id="cd02803">
    <property type="entry name" value="OYE_like_FMN_family"/>
    <property type="match status" value="1"/>
</dbReference>
<dbReference type="Proteomes" id="UP001500392">
    <property type="component" value="Unassembled WGS sequence"/>
</dbReference>
<keyword evidence="2" id="KW-0560">Oxidoreductase</keyword>